<dbReference type="GO" id="GO:0042956">
    <property type="term" value="P:maltodextrin transmembrane transport"/>
    <property type="evidence" value="ECO:0007669"/>
    <property type="project" value="TreeGrafter"/>
</dbReference>
<evidence type="ECO:0000313" key="5">
    <source>
        <dbReference type="Proteomes" id="UP000028525"/>
    </source>
</evidence>
<dbReference type="GO" id="GO:1901982">
    <property type="term" value="F:maltose binding"/>
    <property type="evidence" value="ECO:0007669"/>
    <property type="project" value="TreeGrafter"/>
</dbReference>
<proteinExistence type="inferred from homology"/>
<dbReference type="STRING" id="29354.IO98_10890"/>
<name>A0A084JM21_9FIRM</name>
<gene>
    <name evidence="4" type="ORF">IO98_10890</name>
</gene>
<keyword evidence="5" id="KW-1185">Reference proteome</keyword>
<evidence type="ECO:0000256" key="2">
    <source>
        <dbReference type="ARBA" id="ARBA00022448"/>
    </source>
</evidence>
<dbReference type="PANTHER" id="PTHR30061">
    <property type="entry name" value="MALTOSE-BINDING PERIPLASMIC PROTEIN"/>
    <property type="match status" value="1"/>
</dbReference>
<protein>
    <recommendedName>
        <fullName evidence="6">Sugar ABC transporter substrate-binding protein</fullName>
    </recommendedName>
</protein>
<evidence type="ECO:0000313" key="4">
    <source>
        <dbReference type="EMBL" id="KEZ90005.1"/>
    </source>
</evidence>
<reference evidence="4 5" key="1">
    <citation type="submission" date="2014-07" db="EMBL/GenBank/DDBJ databases">
        <title>Draft genome of Clostridium celerecrescens 152B isolated from sediments associated with methane hydrate from Krishna Godavari basin.</title>
        <authorList>
            <person name="Honkalas V.S."/>
            <person name="Dabir A.P."/>
            <person name="Arora P."/>
            <person name="Dhakephalkar P.K."/>
        </authorList>
    </citation>
    <scope>NUCLEOTIDE SEQUENCE [LARGE SCALE GENOMIC DNA]</scope>
    <source>
        <strain evidence="4 5">152B</strain>
    </source>
</reference>
<dbReference type="InterPro" id="IPR006061">
    <property type="entry name" value="SBP_1_CS"/>
</dbReference>
<sequence>MMNRTVQRLLIGLWLLFSFLLISVICKYYRESNVVAAEEKKRDKLVIMAVCEEDGSGESLKQLADEYSEMPGNPEIKIQYVSQSGFQKQLCIDKDQNNLPDLIICENVMTPALESMGILRDLSDYMTTDRASLYLKNAYSSTVVNGICYSVPFTSNPYVVFYNEDHLKKHNAVIPDTMEELYKLCRETSTLGTYNFGIAMKNKEDITSSFLQMIYSAGGTLRSLDSENCMKLYEMLDNMRDEGIIDQDVINWNQKELMKAFSKGYVKIAIAELSSMSILENSDRKCKYKIAEIPYIQKQTYLLQGDNIGITVTANIKESIKLLDYLTSSEVIKNYYENTYCLSVRTDVKVNPGRVRGLPDEFVERERNQSILKNAYTTWFIISDGIAGNLTDFFGNKAITPEEVSKRLQGDIRSAILER</sequence>
<keyword evidence="3" id="KW-0732">Signal</keyword>
<evidence type="ECO:0008006" key="6">
    <source>
        <dbReference type="Google" id="ProtNLM"/>
    </source>
</evidence>
<dbReference type="AlphaFoldDB" id="A0A084JM21"/>
<dbReference type="RefSeq" id="WP_038280910.1">
    <property type="nucleotide sequence ID" value="NZ_JPME01000013.1"/>
</dbReference>
<dbReference type="PROSITE" id="PS01037">
    <property type="entry name" value="SBP_BACTERIAL_1"/>
    <property type="match status" value="1"/>
</dbReference>
<dbReference type="Proteomes" id="UP000028525">
    <property type="component" value="Unassembled WGS sequence"/>
</dbReference>
<dbReference type="InterPro" id="IPR006059">
    <property type="entry name" value="SBP"/>
</dbReference>
<evidence type="ECO:0000256" key="3">
    <source>
        <dbReference type="ARBA" id="ARBA00022729"/>
    </source>
</evidence>
<dbReference type="EMBL" id="JPME01000013">
    <property type="protein sequence ID" value="KEZ90005.1"/>
    <property type="molecule type" value="Genomic_DNA"/>
</dbReference>
<dbReference type="GO" id="GO:0015768">
    <property type="term" value="P:maltose transport"/>
    <property type="evidence" value="ECO:0007669"/>
    <property type="project" value="TreeGrafter"/>
</dbReference>
<evidence type="ECO:0000256" key="1">
    <source>
        <dbReference type="ARBA" id="ARBA00008520"/>
    </source>
</evidence>
<accession>A0A084JM21</accession>
<comment type="similarity">
    <text evidence="1">Belongs to the bacterial solute-binding protein 1 family.</text>
</comment>
<comment type="caution">
    <text evidence="4">The sequence shown here is derived from an EMBL/GenBank/DDBJ whole genome shotgun (WGS) entry which is preliminary data.</text>
</comment>
<keyword evidence="2" id="KW-0813">Transport</keyword>
<dbReference type="PANTHER" id="PTHR30061:SF50">
    <property type="entry name" value="MALTOSE_MALTODEXTRIN-BINDING PERIPLASMIC PROTEIN"/>
    <property type="match status" value="1"/>
</dbReference>
<dbReference type="OrthoDB" id="9770625at2"/>
<dbReference type="GO" id="GO:0055085">
    <property type="term" value="P:transmembrane transport"/>
    <property type="evidence" value="ECO:0007669"/>
    <property type="project" value="InterPro"/>
</dbReference>
<organism evidence="4 5">
    <name type="scientific">Lacrimispora celerecrescens</name>
    <dbReference type="NCBI Taxonomy" id="29354"/>
    <lineage>
        <taxon>Bacteria</taxon>
        <taxon>Bacillati</taxon>
        <taxon>Bacillota</taxon>
        <taxon>Clostridia</taxon>
        <taxon>Lachnospirales</taxon>
        <taxon>Lachnospiraceae</taxon>
        <taxon>Lacrimispora</taxon>
    </lineage>
</organism>
<dbReference type="Pfam" id="PF13416">
    <property type="entry name" value="SBP_bac_8"/>
    <property type="match status" value="1"/>
</dbReference>
<dbReference type="GO" id="GO:0055052">
    <property type="term" value="C:ATP-binding cassette (ABC) transporter complex, substrate-binding subunit-containing"/>
    <property type="evidence" value="ECO:0007669"/>
    <property type="project" value="TreeGrafter"/>
</dbReference>
<dbReference type="Gene3D" id="3.40.190.10">
    <property type="entry name" value="Periplasmic binding protein-like II"/>
    <property type="match status" value="1"/>
</dbReference>
<dbReference type="SUPFAM" id="SSF53850">
    <property type="entry name" value="Periplasmic binding protein-like II"/>
    <property type="match status" value="1"/>
</dbReference>